<accession>A0ABS8T5K7</accession>
<proteinExistence type="predicted"/>
<protein>
    <submittedName>
        <fullName evidence="1">Uncharacterized protein</fullName>
    </submittedName>
</protein>
<comment type="caution">
    <text evidence="1">The sequence shown here is derived from an EMBL/GenBank/DDBJ whole genome shotgun (WGS) entry which is preliminary data.</text>
</comment>
<evidence type="ECO:0000313" key="1">
    <source>
        <dbReference type="EMBL" id="MCD7466662.1"/>
    </source>
</evidence>
<organism evidence="1 2">
    <name type="scientific">Datura stramonium</name>
    <name type="common">Jimsonweed</name>
    <name type="synonym">Common thornapple</name>
    <dbReference type="NCBI Taxonomy" id="4076"/>
    <lineage>
        <taxon>Eukaryota</taxon>
        <taxon>Viridiplantae</taxon>
        <taxon>Streptophyta</taxon>
        <taxon>Embryophyta</taxon>
        <taxon>Tracheophyta</taxon>
        <taxon>Spermatophyta</taxon>
        <taxon>Magnoliopsida</taxon>
        <taxon>eudicotyledons</taxon>
        <taxon>Gunneridae</taxon>
        <taxon>Pentapetalae</taxon>
        <taxon>asterids</taxon>
        <taxon>lamiids</taxon>
        <taxon>Solanales</taxon>
        <taxon>Solanaceae</taxon>
        <taxon>Solanoideae</taxon>
        <taxon>Datureae</taxon>
        <taxon>Datura</taxon>
    </lineage>
</organism>
<reference evidence="1 2" key="1">
    <citation type="journal article" date="2021" name="BMC Genomics">
        <title>Datura genome reveals duplications of psychoactive alkaloid biosynthetic genes and high mutation rate following tissue culture.</title>
        <authorList>
            <person name="Rajewski A."/>
            <person name="Carter-House D."/>
            <person name="Stajich J."/>
            <person name="Litt A."/>
        </authorList>
    </citation>
    <scope>NUCLEOTIDE SEQUENCE [LARGE SCALE GENOMIC DNA]</scope>
    <source>
        <strain evidence="1">AR-01</strain>
    </source>
</reference>
<dbReference type="Proteomes" id="UP000823775">
    <property type="component" value="Unassembled WGS sequence"/>
</dbReference>
<gene>
    <name evidence="1" type="ORF">HAX54_003580</name>
</gene>
<dbReference type="EMBL" id="JACEIK010001162">
    <property type="protein sequence ID" value="MCD7466662.1"/>
    <property type="molecule type" value="Genomic_DNA"/>
</dbReference>
<evidence type="ECO:0000313" key="2">
    <source>
        <dbReference type="Proteomes" id="UP000823775"/>
    </source>
</evidence>
<sequence>MARVLMGGDFTFPTRYRMEAMKGIRKLRTEDKVLHFQWMANIIAEDKEGAEWVTGRKPIYKASLNFLAKNLGAGGQRKHYTSVLEPDLSAMHGV</sequence>
<keyword evidence="2" id="KW-1185">Reference proteome</keyword>
<name>A0ABS8T5K7_DATST</name>